<evidence type="ECO:0000256" key="4">
    <source>
        <dbReference type="ARBA" id="ARBA00022670"/>
    </source>
</evidence>
<dbReference type="GO" id="GO:0046872">
    <property type="term" value="F:metal ion binding"/>
    <property type="evidence" value="ECO:0007669"/>
    <property type="project" value="UniProtKB-KW"/>
</dbReference>
<dbReference type="InterPro" id="IPR008915">
    <property type="entry name" value="Peptidase_M50"/>
</dbReference>
<comment type="similarity">
    <text evidence="3">Belongs to the peptidase M50B family.</text>
</comment>
<accession>A0A223KTA6</accession>
<comment type="cofactor">
    <cofactor evidence="1">
        <name>Zn(2+)</name>
        <dbReference type="ChEBI" id="CHEBI:29105"/>
    </cofactor>
</comment>
<sequence>MNRYVNVLRKIHIHPVFWAIIGLSILTAKFWELLLLFSIVLVHELGHGFAAAHFKWKIKQILLLPFGGVAEMEEHGNRPVKEEVIVILAGPFQHVWLAILAYFLYIGEVITLQTFEMFFSFNVMILVVNLLPIWPLDGGKLLFILLSKYYAFSIAHEKALRFSFFFLIAFSILYLIVAPLHLNVWIIVAFLLFSLIQEWRQRHYVFIRFLLERYYGRKNEFTSLKPIVVDEKDKLLQVLYQFKRDCKHSIVVMKGNAKQEPLDENELLHAYFAEKLTSINIGDILYSY</sequence>
<organism evidence="14 15">
    <name type="scientific">Sutcliffiella cohnii</name>
    <dbReference type="NCBI Taxonomy" id="33932"/>
    <lineage>
        <taxon>Bacteria</taxon>
        <taxon>Bacillati</taxon>
        <taxon>Bacillota</taxon>
        <taxon>Bacilli</taxon>
        <taxon>Bacillales</taxon>
        <taxon>Bacillaceae</taxon>
        <taxon>Sutcliffiella</taxon>
    </lineage>
</organism>
<keyword evidence="11 12" id="KW-0472">Membrane</keyword>
<keyword evidence="6" id="KW-0479">Metal-binding</keyword>
<evidence type="ECO:0000256" key="10">
    <source>
        <dbReference type="ARBA" id="ARBA00023049"/>
    </source>
</evidence>
<proteinExistence type="inferred from homology"/>
<keyword evidence="8" id="KW-0862">Zinc</keyword>
<name>A0A223KTA6_9BACI</name>
<evidence type="ECO:0000256" key="8">
    <source>
        <dbReference type="ARBA" id="ARBA00022833"/>
    </source>
</evidence>
<evidence type="ECO:0000256" key="6">
    <source>
        <dbReference type="ARBA" id="ARBA00022723"/>
    </source>
</evidence>
<protein>
    <submittedName>
        <fullName evidence="14">Stage IV sporulation protein FB</fullName>
    </submittedName>
</protein>
<evidence type="ECO:0000256" key="2">
    <source>
        <dbReference type="ARBA" id="ARBA00004141"/>
    </source>
</evidence>
<dbReference type="GO" id="GO:0006508">
    <property type="term" value="P:proteolysis"/>
    <property type="evidence" value="ECO:0007669"/>
    <property type="project" value="UniProtKB-KW"/>
</dbReference>
<reference evidence="14 15" key="1">
    <citation type="submission" date="2016-12" db="EMBL/GenBank/DDBJ databases">
        <title>The whole genome sequencing and assembly of Bacillus cohnii DSM 6307T strain.</title>
        <authorList>
            <person name="Lee Y.-J."/>
            <person name="Yi H."/>
            <person name="Bahn Y.-S."/>
            <person name="Kim J.F."/>
            <person name="Lee D.-W."/>
        </authorList>
    </citation>
    <scope>NUCLEOTIDE SEQUENCE [LARGE SCALE GENOMIC DNA]</scope>
    <source>
        <strain evidence="14 15">DSM 6307</strain>
    </source>
</reference>
<keyword evidence="10" id="KW-0482">Metalloprotease</keyword>
<keyword evidence="5 12" id="KW-0812">Transmembrane</keyword>
<feature type="domain" description="Peptidase M50" evidence="13">
    <location>
        <begin position="112"/>
        <end position="169"/>
    </location>
</feature>
<evidence type="ECO:0000259" key="13">
    <source>
        <dbReference type="Pfam" id="PF02163"/>
    </source>
</evidence>
<feature type="domain" description="Peptidase M50" evidence="13">
    <location>
        <begin position="33"/>
        <end position="105"/>
    </location>
</feature>
<comment type="subcellular location">
    <subcellularLocation>
        <location evidence="2">Membrane</location>
        <topology evidence="2">Multi-pass membrane protein</topology>
    </subcellularLocation>
</comment>
<keyword evidence="4" id="KW-0645">Protease</keyword>
<dbReference type="Proteomes" id="UP000215224">
    <property type="component" value="Chromosome"/>
</dbReference>
<dbReference type="RefSeq" id="WP_066414356.1">
    <property type="nucleotide sequence ID" value="NZ_CP018866.1"/>
</dbReference>
<evidence type="ECO:0000256" key="9">
    <source>
        <dbReference type="ARBA" id="ARBA00022989"/>
    </source>
</evidence>
<dbReference type="PANTHER" id="PTHR39188:SF3">
    <property type="entry name" value="STAGE IV SPORULATION PROTEIN FB"/>
    <property type="match status" value="1"/>
</dbReference>
<feature type="transmembrane region" description="Helical" evidence="12">
    <location>
        <begin position="117"/>
        <end position="138"/>
    </location>
</feature>
<dbReference type="PANTHER" id="PTHR39188">
    <property type="entry name" value="MEMBRANE-ASSOCIATED ZINC METALLOPROTEASE M50B"/>
    <property type="match status" value="1"/>
</dbReference>
<dbReference type="EMBL" id="CP018866">
    <property type="protein sequence ID" value="AST92732.1"/>
    <property type="molecule type" value="Genomic_DNA"/>
</dbReference>
<evidence type="ECO:0000256" key="7">
    <source>
        <dbReference type="ARBA" id="ARBA00022801"/>
    </source>
</evidence>
<evidence type="ECO:0000256" key="1">
    <source>
        <dbReference type="ARBA" id="ARBA00001947"/>
    </source>
</evidence>
<keyword evidence="9 12" id="KW-1133">Transmembrane helix</keyword>
<evidence type="ECO:0000256" key="3">
    <source>
        <dbReference type="ARBA" id="ARBA00007931"/>
    </source>
</evidence>
<evidence type="ECO:0000313" key="15">
    <source>
        <dbReference type="Proteomes" id="UP000215224"/>
    </source>
</evidence>
<keyword evidence="15" id="KW-1185">Reference proteome</keyword>
<dbReference type="KEGG" id="bcoh:BC6307_16275"/>
<dbReference type="AlphaFoldDB" id="A0A223KTA6"/>
<feature type="transmembrane region" description="Helical" evidence="12">
    <location>
        <begin position="84"/>
        <end position="105"/>
    </location>
</feature>
<gene>
    <name evidence="14" type="ORF">BC6307_16275</name>
</gene>
<evidence type="ECO:0000313" key="14">
    <source>
        <dbReference type="EMBL" id="AST92732.1"/>
    </source>
</evidence>
<dbReference type="Pfam" id="PF02163">
    <property type="entry name" value="Peptidase_M50"/>
    <property type="match status" value="2"/>
</dbReference>
<dbReference type="CDD" id="cd06161">
    <property type="entry name" value="S2P-M50_SpoIVFB"/>
    <property type="match status" value="1"/>
</dbReference>
<dbReference type="GO" id="GO:0016020">
    <property type="term" value="C:membrane"/>
    <property type="evidence" value="ECO:0007669"/>
    <property type="project" value="UniProtKB-SubCell"/>
</dbReference>
<evidence type="ECO:0000256" key="11">
    <source>
        <dbReference type="ARBA" id="ARBA00023136"/>
    </source>
</evidence>
<feature type="transmembrane region" description="Helical" evidence="12">
    <location>
        <begin position="159"/>
        <end position="176"/>
    </location>
</feature>
<evidence type="ECO:0000256" key="12">
    <source>
        <dbReference type="SAM" id="Phobius"/>
    </source>
</evidence>
<keyword evidence="7" id="KW-0378">Hydrolase</keyword>
<dbReference type="GO" id="GO:0008237">
    <property type="term" value="F:metallopeptidase activity"/>
    <property type="evidence" value="ECO:0007669"/>
    <property type="project" value="UniProtKB-KW"/>
</dbReference>
<dbReference type="STRING" id="1314751.GCA_001591425_01565"/>
<evidence type="ECO:0000256" key="5">
    <source>
        <dbReference type="ARBA" id="ARBA00022692"/>
    </source>
</evidence>